<sequence length="384" mass="40786">MSAPIIQGWCPGALRPMQSGDGLVVRVRAPLSRLAQDKAAQIADLAQIYGNGLIDISNRANLQIRGVTEATHAPLIDGLRMLGVIDRDIATETRRNIVLTPYWTAGDDSHRIASALMLALSSDDAPATPGKFGYAVDCGDTPVLSDISADIRIERGENGLIVRADTCDMGIPVTVDSAAETALELARWFLTSGGAPEGRGRMARHLKTTELPAEYRTAPAQPAQHAPRIGRTRNGTLVGLEFGQMQARTLAALAKLAPIRLTPWRMLLLENLTTVRDIDGLITDPTDPRLNVVACTGAPGCPQALSDTRTLARQLAPHTPQLLHVSGCAKGCAHPSAAPITLTATAPDTFDLIHNGTASANRSATDLASDALIRHPDLLTTKRA</sequence>
<evidence type="ECO:0000256" key="3">
    <source>
        <dbReference type="ARBA" id="ARBA00022723"/>
    </source>
</evidence>
<dbReference type="Gene3D" id="3.90.480.10">
    <property type="entry name" value="Sulfite Reductase Hemoprotein,Domain 2"/>
    <property type="match status" value="1"/>
</dbReference>
<dbReference type="GO" id="GO:0046872">
    <property type="term" value="F:metal ion binding"/>
    <property type="evidence" value="ECO:0007669"/>
    <property type="project" value="UniProtKB-KW"/>
</dbReference>
<keyword evidence="2" id="KW-0349">Heme</keyword>
<evidence type="ECO:0000256" key="5">
    <source>
        <dbReference type="ARBA" id="ARBA00023004"/>
    </source>
</evidence>
<name>A0A1M4MYF6_9RHOB</name>
<dbReference type="InterPro" id="IPR051329">
    <property type="entry name" value="NIR_SIR_4Fe-4S"/>
</dbReference>
<keyword evidence="3" id="KW-0479">Metal-binding</keyword>
<feature type="domain" description="Nitrite/Sulfite reductase ferredoxin-like" evidence="7">
    <location>
        <begin position="16"/>
        <end position="80"/>
    </location>
</feature>
<dbReference type="RefSeq" id="WP_072706263.1">
    <property type="nucleotide sequence ID" value="NZ_FMJB01000047.1"/>
</dbReference>
<dbReference type="GO" id="GO:0016491">
    <property type="term" value="F:oxidoreductase activity"/>
    <property type="evidence" value="ECO:0007669"/>
    <property type="project" value="UniProtKB-KW"/>
</dbReference>
<keyword evidence="4" id="KW-0560">Oxidoreductase</keyword>
<keyword evidence="1" id="KW-0004">4Fe-4S</keyword>
<dbReference type="InterPro" id="IPR005117">
    <property type="entry name" value="NiRdtase/SiRdtase_haem-b_fer"/>
</dbReference>
<dbReference type="InterPro" id="IPR012798">
    <property type="entry name" value="Cbl_synth_CobG-like"/>
</dbReference>
<evidence type="ECO:0000256" key="2">
    <source>
        <dbReference type="ARBA" id="ARBA00022617"/>
    </source>
</evidence>
<dbReference type="Pfam" id="PF03460">
    <property type="entry name" value="NIR_SIR_ferr"/>
    <property type="match status" value="1"/>
</dbReference>
<dbReference type="AlphaFoldDB" id="A0A1M4MYF6"/>
<accession>A0A1M4MYF6</accession>
<dbReference type="Proteomes" id="UP000184085">
    <property type="component" value="Unassembled WGS sequence"/>
</dbReference>
<organism evidence="8 9">
    <name type="scientific">Donghicola eburneus</name>
    <dbReference type="NCBI Taxonomy" id="393278"/>
    <lineage>
        <taxon>Bacteria</taxon>
        <taxon>Pseudomonadati</taxon>
        <taxon>Pseudomonadota</taxon>
        <taxon>Alphaproteobacteria</taxon>
        <taxon>Rhodobacterales</taxon>
        <taxon>Roseobacteraceae</taxon>
        <taxon>Donghicola</taxon>
    </lineage>
</organism>
<dbReference type="NCBIfam" id="TIGR02435">
    <property type="entry name" value="CobG"/>
    <property type="match status" value="1"/>
</dbReference>
<dbReference type="InterPro" id="IPR045854">
    <property type="entry name" value="NO2/SO3_Rdtase_4Fe4S_sf"/>
</dbReference>
<dbReference type="GO" id="GO:0051539">
    <property type="term" value="F:4 iron, 4 sulfur cluster binding"/>
    <property type="evidence" value="ECO:0007669"/>
    <property type="project" value="UniProtKB-KW"/>
</dbReference>
<keyword evidence="6" id="KW-0411">Iron-sulfur</keyword>
<evidence type="ECO:0000313" key="8">
    <source>
        <dbReference type="EMBL" id="SCM67620.1"/>
    </source>
</evidence>
<protein>
    <submittedName>
        <fullName evidence="8">Precorrin-3B synthase CobG</fullName>
    </submittedName>
</protein>
<dbReference type="Gene3D" id="3.30.413.10">
    <property type="entry name" value="Sulfite Reductase Hemoprotein, domain 1"/>
    <property type="match status" value="2"/>
</dbReference>
<evidence type="ECO:0000259" key="7">
    <source>
        <dbReference type="Pfam" id="PF03460"/>
    </source>
</evidence>
<dbReference type="SUPFAM" id="SSF55124">
    <property type="entry name" value="Nitrite/Sulfite reductase N-terminal domain-like"/>
    <property type="match status" value="1"/>
</dbReference>
<keyword evidence="9" id="KW-1185">Reference proteome</keyword>
<evidence type="ECO:0000256" key="1">
    <source>
        <dbReference type="ARBA" id="ARBA00022485"/>
    </source>
</evidence>
<evidence type="ECO:0000256" key="4">
    <source>
        <dbReference type="ARBA" id="ARBA00023002"/>
    </source>
</evidence>
<evidence type="ECO:0000256" key="6">
    <source>
        <dbReference type="ARBA" id="ARBA00023014"/>
    </source>
</evidence>
<dbReference type="SUPFAM" id="SSF56014">
    <property type="entry name" value="Nitrite and sulphite reductase 4Fe-4S domain-like"/>
    <property type="match status" value="1"/>
</dbReference>
<dbReference type="PANTHER" id="PTHR32439:SF9">
    <property type="entry name" value="BLR3264 PROTEIN"/>
    <property type="match status" value="1"/>
</dbReference>
<dbReference type="EMBL" id="FMJB01000047">
    <property type="protein sequence ID" value="SCM67620.1"/>
    <property type="molecule type" value="Genomic_DNA"/>
</dbReference>
<dbReference type="PANTHER" id="PTHR32439">
    <property type="entry name" value="FERREDOXIN--NITRITE REDUCTASE, CHLOROPLASTIC"/>
    <property type="match status" value="1"/>
</dbReference>
<dbReference type="InterPro" id="IPR036136">
    <property type="entry name" value="Nit/Sulf_reduc_fer-like_dom_sf"/>
</dbReference>
<gene>
    <name evidence="8" type="primary">cobG</name>
    <name evidence="8" type="ORF">KARMA_1821</name>
</gene>
<proteinExistence type="predicted"/>
<evidence type="ECO:0000313" key="9">
    <source>
        <dbReference type="Proteomes" id="UP000184085"/>
    </source>
</evidence>
<keyword evidence="5" id="KW-0408">Iron</keyword>
<reference evidence="9" key="1">
    <citation type="submission" date="2016-09" db="EMBL/GenBank/DDBJ databases">
        <authorList>
            <person name="Wibberg D."/>
        </authorList>
    </citation>
    <scope>NUCLEOTIDE SEQUENCE [LARGE SCALE GENOMIC DNA]</scope>
</reference>